<reference evidence="2" key="1">
    <citation type="submission" date="2024-05" db="EMBL/GenBank/DDBJ databases">
        <title>Whole genome shotgun sequence of Streptomyces violascens NBRC 12920.</title>
        <authorList>
            <person name="Komaki H."/>
            <person name="Tamura T."/>
        </authorList>
    </citation>
    <scope>NUCLEOTIDE SEQUENCE</scope>
    <source>
        <strain evidence="2">NBRC 12920</strain>
    </source>
</reference>
<evidence type="ECO:0000256" key="1">
    <source>
        <dbReference type="SAM" id="MobiDB-lite"/>
    </source>
</evidence>
<gene>
    <name evidence="2" type="ORF">Sviol_60750</name>
</gene>
<evidence type="ECO:0000313" key="3">
    <source>
        <dbReference type="Proteomes" id="UP001050808"/>
    </source>
</evidence>
<evidence type="ECO:0000313" key="2">
    <source>
        <dbReference type="EMBL" id="GHI41667.1"/>
    </source>
</evidence>
<dbReference type="Proteomes" id="UP001050808">
    <property type="component" value="Unassembled WGS sequence"/>
</dbReference>
<name>A0ABQ3QWL0_9ACTN</name>
<accession>A0ABQ3QWL0</accession>
<feature type="compositionally biased region" description="Basic and acidic residues" evidence="1">
    <location>
        <begin position="122"/>
        <end position="147"/>
    </location>
</feature>
<feature type="region of interest" description="Disordered" evidence="1">
    <location>
        <begin position="97"/>
        <end position="148"/>
    </location>
</feature>
<keyword evidence="3" id="KW-1185">Reference proteome</keyword>
<proteinExistence type="predicted"/>
<organism evidence="2 3">
    <name type="scientific">Streptomyces violascens</name>
    <dbReference type="NCBI Taxonomy" id="67381"/>
    <lineage>
        <taxon>Bacteria</taxon>
        <taxon>Bacillati</taxon>
        <taxon>Actinomycetota</taxon>
        <taxon>Actinomycetes</taxon>
        <taxon>Kitasatosporales</taxon>
        <taxon>Streptomycetaceae</taxon>
        <taxon>Streptomyces</taxon>
    </lineage>
</organism>
<protein>
    <submittedName>
        <fullName evidence="2">Uncharacterized protein</fullName>
    </submittedName>
</protein>
<dbReference type="EMBL" id="BNDY01000017">
    <property type="protein sequence ID" value="GHI41667.1"/>
    <property type="molecule type" value="Genomic_DNA"/>
</dbReference>
<sequence length="236" mass="25568">MAAAVIRVQLARPRPVAGGRVDVALLRVPQTSRQVSTVGGGGDGLGAGGAESLVAGPVRLDAQSRVAPTYTFNAAKFPQAAAHAWLLQEKLATHPGRAANDKPLYYLTGERSDKGKNRHHLRRDELGQHQRRPSRDGDGRGQTELRRVRVQRHIQQRRSARKNEYGLNPVASGKECVQTFAKKLDDGVHLLNVPGQAPNWSEVCGRSAISGKHNQGSMGGFSGFAKNMRLQAKDGY</sequence>
<comment type="caution">
    <text evidence="2">The sequence shown here is derived from an EMBL/GenBank/DDBJ whole genome shotgun (WGS) entry which is preliminary data.</text>
</comment>